<evidence type="ECO:0000256" key="4">
    <source>
        <dbReference type="ARBA" id="ARBA00023098"/>
    </source>
</evidence>
<keyword evidence="2" id="KW-0378">Hydrolase</keyword>
<evidence type="ECO:0000256" key="3">
    <source>
        <dbReference type="ARBA" id="ARBA00022963"/>
    </source>
</evidence>
<evidence type="ECO:0000313" key="7">
    <source>
        <dbReference type="Proteomes" id="UP000243723"/>
    </source>
</evidence>
<dbReference type="STRING" id="40998.A0A2P7Z627"/>
<organism evidence="6 7">
    <name type="scientific">Elsinoe australis</name>
    <dbReference type="NCBI Taxonomy" id="40998"/>
    <lineage>
        <taxon>Eukaryota</taxon>
        <taxon>Fungi</taxon>
        <taxon>Dikarya</taxon>
        <taxon>Ascomycota</taxon>
        <taxon>Pezizomycotina</taxon>
        <taxon>Dothideomycetes</taxon>
        <taxon>Dothideomycetidae</taxon>
        <taxon>Myriangiales</taxon>
        <taxon>Elsinoaceae</taxon>
        <taxon>Elsinoe</taxon>
    </lineage>
</organism>
<dbReference type="Pfam" id="PF03403">
    <property type="entry name" value="PAF-AH_p_II"/>
    <property type="match status" value="1"/>
</dbReference>
<dbReference type="SUPFAM" id="SSF53474">
    <property type="entry name" value="alpha/beta-Hydrolases"/>
    <property type="match status" value="1"/>
</dbReference>
<evidence type="ECO:0000313" key="6">
    <source>
        <dbReference type="EMBL" id="PSK43677.1"/>
    </source>
</evidence>
<keyword evidence="3" id="KW-0442">Lipid degradation</keyword>
<feature type="compositionally biased region" description="Basic residues" evidence="5">
    <location>
        <begin position="33"/>
        <end position="44"/>
    </location>
</feature>
<dbReference type="EMBL" id="NHZQ01000305">
    <property type="protein sequence ID" value="PSK43677.1"/>
    <property type="molecule type" value="Genomic_DNA"/>
</dbReference>
<reference evidence="6 7" key="1">
    <citation type="submission" date="2017-05" db="EMBL/GenBank/DDBJ databases">
        <title>Draft genome sequence of Elsinoe australis.</title>
        <authorList>
            <person name="Cheng Q."/>
        </authorList>
    </citation>
    <scope>NUCLEOTIDE SEQUENCE [LARGE SCALE GENOMIC DNA]</scope>
    <source>
        <strain evidence="6 7">NL1</strain>
    </source>
</reference>
<dbReference type="GO" id="GO:0003847">
    <property type="term" value="F:1-alkyl-2-acetylglycerophosphocholine esterase activity"/>
    <property type="evidence" value="ECO:0007669"/>
    <property type="project" value="UniProtKB-EC"/>
</dbReference>
<dbReference type="InterPro" id="IPR029058">
    <property type="entry name" value="AB_hydrolase_fold"/>
</dbReference>
<dbReference type="AlphaFoldDB" id="A0A2P7Z627"/>
<dbReference type="GO" id="GO:0016042">
    <property type="term" value="P:lipid catabolic process"/>
    <property type="evidence" value="ECO:0007669"/>
    <property type="project" value="UniProtKB-KW"/>
</dbReference>
<evidence type="ECO:0000256" key="5">
    <source>
        <dbReference type="SAM" id="MobiDB-lite"/>
    </source>
</evidence>
<feature type="region of interest" description="Disordered" evidence="5">
    <location>
        <begin position="614"/>
        <end position="696"/>
    </location>
</feature>
<evidence type="ECO:0000256" key="2">
    <source>
        <dbReference type="ARBA" id="ARBA00022801"/>
    </source>
</evidence>
<dbReference type="Proteomes" id="UP000243723">
    <property type="component" value="Unassembled WGS sequence"/>
</dbReference>
<accession>A0A2P7Z627</accession>
<feature type="region of interest" description="Disordered" evidence="5">
    <location>
        <begin position="1"/>
        <end position="46"/>
    </location>
</feature>
<comment type="caution">
    <text evidence="6">The sequence shown here is derived from an EMBL/GenBank/DDBJ whole genome shotgun (WGS) entry which is preliminary data.</text>
</comment>
<keyword evidence="4" id="KW-0443">Lipid metabolism</keyword>
<feature type="compositionally biased region" description="Low complexity" evidence="5">
    <location>
        <begin position="656"/>
        <end position="667"/>
    </location>
</feature>
<dbReference type="OrthoDB" id="2363873at2759"/>
<evidence type="ECO:0000256" key="1">
    <source>
        <dbReference type="ARBA" id="ARBA00013201"/>
    </source>
</evidence>
<protein>
    <recommendedName>
        <fullName evidence="1">1-alkyl-2-acetylglycerophosphocholine esterase</fullName>
        <ecNumber evidence="1">3.1.1.47</ecNumber>
    </recommendedName>
</protein>
<feature type="compositionally biased region" description="Basic and acidic residues" evidence="5">
    <location>
        <begin position="680"/>
        <end position="696"/>
    </location>
</feature>
<feature type="region of interest" description="Disordered" evidence="5">
    <location>
        <begin position="181"/>
        <end position="206"/>
    </location>
</feature>
<dbReference type="PANTHER" id="PTHR10272:SF0">
    <property type="entry name" value="PLATELET-ACTIVATING FACTOR ACETYLHYDROLASE"/>
    <property type="match status" value="1"/>
</dbReference>
<name>A0A2P7Z627_9PEZI</name>
<gene>
    <name evidence="6" type="ORF">B9Z65_7191</name>
</gene>
<dbReference type="Gene3D" id="3.40.50.1820">
    <property type="entry name" value="alpha/beta hydrolase"/>
    <property type="match status" value="1"/>
</dbReference>
<dbReference type="PANTHER" id="PTHR10272">
    <property type="entry name" value="PLATELET-ACTIVATING FACTOR ACETYLHYDROLASE"/>
    <property type="match status" value="1"/>
</dbReference>
<keyword evidence="7" id="KW-1185">Reference proteome</keyword>
<feature type="compositionally biased region" description="Basic and acidic residues" evidence="5">
    <location>
        <begin position="614"/>
        <end position="655"/>
    </location>
</feature>
<dbReference type="EC" id="3.1.1.47" evidence="1"/>
<proteinExistence type="predicted"/>
<sequence>MPNLPGLANSKVVRGLQGGREQPSKSEGVTGKVKSKPARVRPPRGVRDGLLGIVKHLPGYTGPYHIGTMEIELPAREPQTFSHITRHGRHILQLKTVLLTIYYPTSHPPPASTEANESAKIRYAHHPSRQLWLGRPRLGMMHGYSKFASMGWVGMPMFLPICWTKLPAWRNAPLSDQVPARGVKVETGKRRQARRKSERLADPSNLNKPPTYPVIMFSHGLGGTRTMYSSLCGEIASYGFIVCAVEHRDGSGPRTYINRQQKLSPSELEEERIGYKINHGPLKIRDGYDIVDYIFPQDNAYDTSPDNEKGVDRELRDHQIELRMAEFEEAYAALCEINAGNGLDVAERNIRKKGYLGSSSHGLEGIDWATWQSRMHLNSATALGHSFGAATTVEMLRHRDRFTWLSQGIILDIWSAGTRPTRSETDKHHLSVPILGINTEAFTYWPSNFEFVEKLTSEANPAPTWLATIRGTIHMSPSDFCLLYPRLCSFLLKSTANPKRALDLHIDMCLAFLHTILPEAHTAPFSHAYPKDSYLQDTPVQRLEQIPSRLKKRPEEKYMASRLKIQSEWKWRMAPTDKIGKRWIEGKREEGEEEEPEVWVHGRPDEGEVERWLKENHGAGEKGGKDGGREMEDSDSTLDRERVLHEEEHSEEGTMRKSSSAKSSTTRVGKGTVPEIGETAAEREAIGGTDRHNISG</sequence>